<name>A0ABT6HN67_9ACTN</name>
<evidence type="ECO:0000313" key="2">
    <source>
        <dbReference type="EMBL" id="MDH2389806.1"/>
    </source>
</evidence>
<sequence length="316" mass="36090">MTTLSVIVPCYNIEAYVSDTVRSLVNNAREDFEFIFVEDCSRDRTSEALTALTAKLPHSTLLRHEQNRGLASARNTGIDRARGRYLTFLDGDDWLAPGHLAGLVEAIERLGVDFVRTDHVEVTGTDRVLKRAPEGRRDEVLDPRTGILPVAESTMVDYPYAWAGIYDTRLLEKGLLRFPDGLRTAEDRPWIWQLHRRAASYAVTPLHGVRYRRGVATSLTQVGDVRQLDFFRAFDQVMSELAHDPEAVRLRPKAIRTYAVVIAHQLRSRRRFERPVERELRRMAREALRAFPAEDLEQALVGLDDARRTILRKVSS</sequence>
<dbReference type="EC" id="2.4.-.-" evidence="2"/>
<dbReference type="Gene3D" id="3.90.550.10">
    <property type="entry name" value="Spore Coat Polysaccharide Biosynthesis Protein SpsA, Chain A"/>
    <property type="match status" value="1"/>
</dbReference>
<dbReference type="EMBL" id="JARWBG010000013">
    <property type="protein sequence ID" value="MDH2389806.1"/>
    <property type="molecule type" value="Genomic_DNA"/>
</dbReference>
<protein>
    <submittedName>
        <fullName evidence="2">Glycosyltransferase family 2 protein</fullName>
        <ecNumber evidence="2">2.4.-.-</ecNumber>
    </submittedName>
</protein>
<proteinExistence type="predicted"/>
<evidence type="ECO:0000259" key="1">
    <source>
        <dbReference type="Pfam" id="PF00535"/>
    </source>
</evidence>
<reference evidence="2 3" key="1">
    <citation type="submission" date="2023-04" db="EMBL/GenBank/DDBJ databases">
        <title>Streptomyces chengmaiensis sp. nov. isolated from the stem of mangrove plant in Hainan.</title>
        <authorList>
            <person name="Huang X."/>
            <person name="Zhou S."/>
            <person name="Chu X."/>
            <person name="Xie Y."/>
            <person name="Lin Y."/>
        </authorList>
    </citation>
    <scope>NUCLEOTIDE SEQUENCE [LARGE SCALE GENOMIC DNA]</scope>
    <source>
        <strain evidence="2 3">HNM0663</strain>
    </source>
</reference>
<dbReference type="GO" id="GO:0016757">
    <property type="term" value="F:glycosyltransferase activity"/>
    <property type="evidence" value="ECO:0007669"/>
    <property type="project" value="UniProtKB-KW"/>
</dbReference>
<keyword evidence="3" id="KW-1185">Reference proteome</keyword>
<dbReference type="SUPFAM" id="SSF53448">
    <property type="entry name" value="Nucleotide-diphospho-sugar transferases"/>
    <property type="match status" value="1"/>
</dbReference>
<evidence type="ECO:0000313" key="3">
    <source>
        <dbReference type="Proteomes" id="UP001223144"/>
    </source>
</evidence>
<accession>A0ABT6HN67</accession>
<dbReference type="CDD" id="cd00761">
    <property type="entry name" value="Glyco_tranf_GTA_type"/>
    <property type="match status" value="1"/>
</dbReference>
<organism evidence="2 3">
    <name type="scientific">Streptomyces chengmaiensis</name>
    <dbReference type="NCBI Taxonomy" id="3040919"/>
    <lineage>
        <taxon>Bacteria</taxon>
        <taxon>Bacillati</taxon>
        <taxon>Actinomycetota</taxon>
        <taxon>Actinomycetes</taxon>
        <taxon>Kitasatosporales</taxon>
        <taxon>Streptomycetaceae</taxon>
        <taxon>Streptomyces</taxon>
    </lineage>
</organism>
<dbReference type="RefSeq" id="WP_279928132.1">
    <property type="nucleotide sequence ID" value="NZ_JARWBG010000013.1"/>
</dbReference>
<dbReference type="Proteomes" id="UP001223144">
    <property type="component" value="Unassembled WGS sequence"/>
</dbReference>
<gene>
    <name evidence="2" type="ORF">QCN29_13580</name>
</gene>
<keyword evidence="2" id="KW-0808">Transferase</keyword>
<dbReference type="InterPro" id="IPR001173">
    <property type="entry name" value="Glyco_trans_2-like"/>
</dbReference>
<comment type="caution">
    <text evidence="2">The sequence shown here is derived from an EMBL/GenBank/DDBJ whole genome shotgun (WGS) entry which is preliminary data.</text>
</comment>
<dbReference type="PANTHER" id="PTHR22916:SF3">
    <property type="entry name" value="UDP-GLCNAC:BETAGAL BETA-1,3-N-ACETYLGLUCOSAMINYLTRANSFERASE-LIKE PROTEIN 1"/>
    <property type="match status" value="1"/>
</dbReference>
<keyword evidence="2" id="KW-0328">Glycosyltransferase</keyword>
<dbReference type="Pfam" id="PF00535">
    <property type="entry name" value="Glycos_transf_2"/>
    <property type="match status" value="1"/>
</dbReference>
<dbReference type="InterPro" id="IPR029044">
    <property type="entry name" value="Nucleotide-diphossugar_trans"/>
</dbReference>
<feature type="domain" description="Glycosyltransferase 2-like" evidence="1">
    <location>
        <begin position="5"/>
        <end position="129"/>
    </location>
</feature>
<dbReference type="PANTHER" id="PTHR22916">
    <property type="entry name" value="GLYCOSYLTRANSFERASE"/>
    <property type="match status" value="1"/>
</dbReference>